<proteinExistence type="predicted"/>
<dbReference type="EMBL" id="NFZT01000001">
    <property type="protein sequence ID" value="OWV33559.1"/>
    <property type="molecule type" value="Genomic_DNA"/>
</dbReference>
<name>A0A219B6Y6_9SPHN</name>
<dbReference type="InterPro" id="IPR001387">
    <property type="entry name" value="Cro/C1-type_HTH"/>
</dbReference>
<protein>
    <recommendedName>
        <fullName evidence="1">HTH cro/C1-type domain-containing protein</fullName>
    </recommendedName>
</protein>
<dbReference type="SUPFAM" id="SSF47413">
    <property type="entry name" value="lambda repressor-like DNA-binding domains"/>
    <property type="match status" value="1"/>
</dbReference>
<keyword evidence="3" id="KW-1185">Reference proteome</keyword>
<dbReference type="AlphaFoldDB" id="A0A219B6Y6"/>
<organism evidence="2 3">
    <name type="scientific">Pacificimonas flava</name>
    <dbReference type="NCBI Taxonomy" id="1234595"/>
    <lineage>
        <taxon>Bacteria</taxon>
        <taxon>Pseudomonadati</taxon>
        <taxon>Pseudomonadota</taxon>
        <taxon>Alphaproteobacteria</taxon>
        <taxon>Sphingomonadales</taxon>
        <taxon>Sphingosinicellaceae</taxon>
        <taxon>Pacificimonas</taxon>
    </lineage>
</organism>
<dbReference type="PROSITE" id="PS50943">
    <property type="entry name" value="HTH_CROC1"/>
    <property type="match status" value="1"/>
</dbReference>
<evidence type="ECO:0000259" key="1">
    <source>
        <dbReference type="PROSITE" id="PS50943"/>
    </source>
</evidence>
<dbReference type="GO" id="GO:0003677">
    <property type="term" value="F:DNA binding"/>
    <property type="evidence" value="ECO:0007669"/>
    <property type="project" value="InterPro"/>
</dbReference>
<sequence length="370" mass="40712">MENGVASENSESSQSILGDACDPYRHFIFPNRIRHIRQTRGFDTLLTFARKIPELSYIRLSKLERGEVFPRPEEFARIAATLGVSVDDLICRFDDSFDMDDWCGSLIEQPFDEKEEKFTLLLAAAARRRRANDPELTISKIHERFDLAPVTLSRVEHAQRPFSKWNPEMLQRVCAFLGVSEASDLKAFVTEQFEAGLLTPFLAHLPTAQDRESAAKEHAVMLRETAAGHLTEESPSRPNAALGASAPHIGEHLPVLGFPLPDGLIDPRPTGEEVPVLISPDNLFALRICRPVLGMGMPATAVLIADRSRFPQPGGLCIQNLGKACRVLAVMVDSDGGLVGRSKRPDVSVALDELDPDLLSAVVGAWFAPS</sequence>
<evidence type="ECO:0000313" key="2">
    <source>
        <dbReference type="EMBL" id="OWV33559.1"/>
    </source>
</evidence>
<gene>
    <name evidence="2" type="ORF">B5C34_08845</name>
</gene>
<dbReference type="Proteomes" id="UP000198462">
    <property type="component" value="Unassembled WGS sequence"/>
</dbReference>
<feature type="domain" description="HTH cro/C1-type" evidence="1">
    <location>
        <begin position="60"/>
        <end position="89"/>
    </location>
</feature>
<comment type="caution">
    <text evidence="2">The sequence shown here is derived from an EMBL/GenBank/DDBJ whole genome shotgun (WGS) entry which is preliminary data.</text>
</comment>
<evidence type="ECO:0000313" key="3">
    <source>
        <dbReference type="Proteomes" id="UP000198462"/>
    </source>
</evidence>
<reference evidence="3" key="1">
    <citation type="submission" date="2017-05" db="EMBL/GenBank/DDBJ databases">
        <authorList>
            <person name="Lin X."/>
        </authorList>
    </citation>
    <scope>NUCLEOTIDE SEQUENCE [LARGE SCALE GENOMIC DNA]</scope>
    <source>
        <strain evidence="3">JLT2012</strain>
    </source>
</reference>
<dbReference type="CDD" id="cd00093">
    <property type="entry name" value="HTH_XRE"/>
    <property type="match status" value="1"/>
</dbReference>
<dbReference type="InterPro" id="IPR010982">
    <property type="entry name" value="Lambda_DNA-bd_dom_sf"/>
</dbReference>
<dbReference type="Gene3D" id="1.10.260.40">
    <property type="entry name" value="lambda repressor-like DNA-binding domains"/>
    <property type="match status" value="1"/>
</dbReference>
<dbReference type="SMART" id="SM00530">
    <property type="entry name" value="HTH_XRE"/>
    <property type="match status" value="2"/>
</dbReference>
<accession>A0A219B6Y6</accession>